<dbReference type="Gene3D" id="3.90.640.10">
    <property type="entry name" value="Actin, Chain A, domain 4"/>
    <property type="match status" value="1"/>
</dbReference>
<reference evidence="5" key="1">
    <citation type="submission" date="2017-02" db="UniProtKB">
        <authorList>
            <consortium name="WormBaseParasite"/>
        </authorList>
    </citation>
    <scope>IDENTIFICATION</scope>
</reference>
<feature type="coiled-coil region" evidence="4">
    <location>
        <begin position="395"/>
        <end position="436"/>
    </location>
</feature>
<dbReference type="Pfam" id="PF00012">
    <property type="entry name" value="HSP70"/>
    <property type="match status" value="1"/>
</dbReference>
<evidence type="ECO:0000313" key="5">
    <source>
        <dbReference type="WBParaSite" id="TASK_0000288201-mRNA-1"/>
    </source>
</evidence>
<evidence type="ECO:0000256" key="4">
    <source>
        <dbReference type="SAM" id="Coils"/>
    </source>
</evidence>
<evidence type="ECO:0000256" key="3">
    <source>
        <dbReference type="ARBA" id="ARBA00022840"/>
    </source>
</evidence>
<keyword evidence="4" id="KW-0175">Coiled coil</keyword>
<keyword evidence="3" id="KW-0067">ATP-binding</keyword>
<dbReference type="Gene3D" id="3.30.30.30">
    <property type="match status" value="1"/>
</dbReference>
<accession>A0A0R3VZN8</accession>
<dbReference type="Gene3D" id="2.60.34.10">
    <property type="entry name" value="Substrate Binding Domain Of DNAk, Chain A, domain 1"/>
    <property type="match status" value="1"/>
</dbReference>
<dbReference type="InterPro" id="IPR013126">
    <property type="entry name" value="Hsp_70_fam"/>
</dbReference>
<dbReference type="Gene3D" id="3.30.420.40">
    <property type="match status" value="2"/>
</dbReference>
<dbReference type="GO" id="GO:0005524">
    <property type="term" value="F:ATP binding"/>
    <property type="evidence" value="ECO:0007669"/>
    <property type="project" value="UniProtKB-KW"/>
</dbReference>
<sequence>MRWPFKVVNSNGKPQVEVKYYGKTKQFTAEEISSMVTNAVVAVPACFNGSQRRATIDAGKIAGLNVMHIVSEPMAAALAYGLHKRIDSQRNVFIFDVSVISIGNEKFEAKAGGDDFDSRLVNYCVETFKQVYGGIDLTTNAKAISRLRKACETAKRTLSLHELTNIDVESLCGDIDFSLSISRCQFEQLCSDPFNRMLNIVNQTLSDAKLDKADVLLVGGSTPVLRVQYLLQNVFSRSKFIGLINPDEAATCDAAFLASNMVEKQSLQILKATPLSLNLALARGKLVNLIERSMKVPTKKTVTPITSPDNQRDMLIRVHGGGRALTNGNNLVDEFHLLGVPPSPREFTWVEVTFTIDENGVLNVSAVDILADKRIQVCIRDSGHLSEEQIELMINEAENRRIRNRESEMDDEEIRLKTLEKQRKNMRRMCKNTLKLMDFDQDTTKDTYELMRQKVESTYSSITAVVPNNMK</sequence>
<keyword evidence="2" id="KW-0547">Nucleotide-binding</keyword>
<dbReference type="GO" id="GO:0140662">
    <property type="term" value="F:ATP-dependent protein folding chaperone"/>
    <property type="evidence" value="ECO:0007669"/>
    <property type="project" value="InterPro"/>
</dbReference>
<dbReference type="FunFam" id="3.30.420.40:FF:000028">
    <property type="entry name" value="heat shock 70 kDa protein-like"/>
    <property type="match status" value="1"/>
</dbReference>
<proteinExistence type="inferred from homology"/>
<dbReference type="PRINTS" id="PR00301">
    <property type="entry name" value="HEATSHOCK70"/>
</dbReference>
<dbReference type="SUPFAM" id="SSF100920">
    <property type="entry name" value="Heat shock protein 70kD (HSP70), peptide-binding domain"/>
    <property type="match status" value="1"/>
</dbReference>
<evidence type="ECO:0000256" key="1">
    <source>
        <dbReference type="ARBA" id="ARBA00007381"/>
    </source>
</evidence>
<comment type="similarity">
    <text evidence="1">Belongs to the heat shock protein 70 family.</text>
</comment>
<dbReference type="STRING" id="60517.A0A0R3VZN8"/>
<dbReference type="SUPFAM" id="SSF53067">
    <property type="entry name" value="Actin-like ATPase domain"/>
    <property type="match status" value="2"/>
</dbReference>
<dbReference type="AlphaFoldDB" id="A0A0R3VZN8"/>
<organism evidence="5">
    <name type="scientific">Taenia asiatica</name>
    <name type="common">Asian tapeworm</name>
    <dbReference type="NCBI Taxonomy" id="60517"/>
    <lineage>
        <taxon>Eukaryota</taxon>
        <taxon>Metazoa</taxon>
        <taxon>Spiralia</taxon>
        <taxon>Lophotrochozoa</taxon>
        <taxon>Platyhelminthes</taxon>
        <taxon>Cestoda</taxon>
        <taxon>Eucestoda</taxon>
        <taxon>Cyclophyllidea</taxon>
        <taxon>Taeniidae</taxon>
        <taxon>Taenia</taxon>
    </lineage>
</organism>
<dbReference type="PANTHER" id="PTHR19375">
    <property type="entry name" value="HEAT SHOCK PROTEIN 70KDA"/>
    <property type="match status" value="1"/>
</dbReference>
<dbReference type="FunFam" id="3.90.640.10:FF:000010">
    <property type="entry name" value="heat shock 70 kDa protein 14"/>
    <property type="match status" value="1"/>
</dbReference>
<dbReference type="InterPro" id="IPR043129">
    <property type="entry name" value="ATPase_NBD"/>
</dbReference>
<dbReference type="WBParaSite" id="TASK_0000288201-mRNA-1">
    <property type="protein sequence ID" value="TASK_0000288201-mRNA-1"/>
    <property type="gene ID" value="TASK_0000288201"/>
</dbReference>
<protein>
    <submittedName>
        <fullName evidence="5">Heat shock protein 70</fullName>
    </submittedName>
</protein>
<dbReference type="InterPro" id="IPR029047">
    <property type="entry name" value="HSP70_peptide-bd_sf"/>
</dbReference>
<dbReference type="FunFam" id="3.30.30.30:FF:000005">
    <property type="entry name" value="Heat shock protein ssb1"/>
    <property type="match status" value="1"/>
</dbReference>
<evidence type="ECO:0000256" key="2">
    <source>
        <dbReference type="ARBA" id="ARBA00022741"/>
    </source>
</evidence>
<name>A0A0R3VZN8_TAEAS</name>